<dbReference type="GO" id="GO:0006351">
    <property type="term" value="P:DNA-templated transcription"/>
    <property type="evidence" value="ECO:0007669"/>
    <property type="project" value="UniProtKB-UniRule"/>
</dbReference>
<evidence type="ECO:0000256" key="1">
    <source>
        <dbReference type="ARBA" id="ARBA00022478"/>
    </source>
</evidence>
<dbReference type="PANTHER" id="PTHR19376">
    <property type="entry name" value="DNA-DIRECTED RNA POLYMERASE"/>
    <property type="match status" value="1"/>
</dbReference>
<dbReference type="GO" id="GO:0003899">
    <property type="term" value="F:DNA-directed RNA polymerase activity"/>
    <property type="evidence" value="ECO:0007669"/>
    <property type="project" value="UniProtKB-UniRule"/>
</dbReference>
<dbReference type="InterPro" id="IPR007080">
    <property type="entry name" value="RNA_pol_Rpb1_1"/>
</dbReference>
<keyword evidence="7" id="KW-0460">Magnesium</keyword>
<dbReference type="CDD" id="cd01609">
    <property type="entry name" value="RNAP_beta'_N"/>
    <property type="match status" value="1"/>
</dbReference>
<feature type="binding site" evidence="7">
    <location>
        <position position="556"/>
    </location>
    <ligand>
        <name>Mg(2+)</name>
        <dbReference type="ChEBI" id="CHEBI:18420"/>
    </ligand>
</feature>
<dbReference type="InterPro" id="IPR000722">
    <property type="entry name" value="RNA_pol_asu"/>
</dbReference>
<evidence type="ECO:0000256" key="8">
    <source>
        <dbReference type="RuleBase" id="RU004279"/>
    </source>
</evidence>
<feature type="binding site" evidence="7">
    <location>
        <position position="81"/>
    </location>
    <ligand>
        <name>Zn(2+)</name>
        <dbReference type="ChEBI" id="CHEBI:29105"/>
        <label>1</label>
    </ligand>
</feature>
<comment type="cofactor">
    <cofactor evidence="7">
        <name>Zn(2+)</name>
        <dbReference type="ChEBI" id="CHEBI:29105"/>
    </cofactor>
    <text evidence="7">Binds 2 Zn(2+) ions per subunit.</text>
</comment>
<name>A0A2N2E061_9BACT</name>
<evidence type="ECO:0000256" key="9">
    <source>
        <dbReference type="SAM" id="Coils"/>
    </source>
</evidence>
<feature type="binding site" evidence="7">
    <location>
        <position position="959"/>
    </location>
    <ligand>
        <name>Zn(2+)</name>
        <dbReference type="ChEBI" id="CHEBI:29105"/>
        <label>2</label>
    </ligand>
</feature>
<dbReference type="CDD" id="cd02655">
    <property type="entry name" value="RNAP_beta'_C"/>
    <property type="match status" value="1"/>
</dbReference>
<proteinExistence type="inferred from homology"/>
<reference evidence="11 12" key="1">
    <citation type="journal article" date="2017" name="ISME J.">
        <title>Potential for microbial H2 and metal transformations associated with novel bacteria and archaea in deep terrestrial subsurface sediments.</title>
        <authorList>
            <person name="Hernsdorf A.W."/>
            <person name="Amano Y."/>
            <person name="Miyakawa K."/>
            <person name="Ise K."/>
            <person name="Suzuki Y."/>
            <person name="Anantharaman K."/>
            <person name="Probst A."/>
            <person name="Burstein D."/>
            <person name="Thomas B.C."/>
            <person name="Banfield J.F."/>
        </authorList>
    </citation>
    <scope>NUCLEOTIDE SEQUENCE [LARGE SCALE GENOMIC DNA]</scope>
    <source>
        <strain evidence="11">HGW-Falkowbacteria-2</strain>
    </source>
</reference>
<dbReference type="Gene3D" id="2.40.40.20">
    <property type="match status" value="1"/>
</dbReference>
<dbReference type="Gene3D" id="2.40.50.100">
    <property type="match status" value="1"/>
</dbReference>
<comment type="cofactor">
    <cofactor evidence="7">
        <name>Mg(2+)</name>
        <dbReference type="ChEBI" id="CHEBI:18420"/>
    </cofactor>
    <text evidence="7">Binds 1 Mg(2+) ion per subunit.</text>
</comment>
<evidence type="ECO:0000256" key="6">
    <source>
        <dbReference type="ARBA" id="ARBA00048552"/>
    </source>
</evidence>
<feature type="binding site" evidence="7">
    <location>
        <position position="952"/>
    </location>
    <ligand>
        <name>Zn(2+)</name>
        <dbReference type="ChEBI" id="CHEBI:29105"/>
        <label>2</label>
    </ligand>
</feature>
<feature type="binding site" evidence="7">
    <location>
        <position position="962"/>
    </location>
    <ligand>
        <name>Zn(2+)</name>
        <dbReference type="ChEBI" id="CHEBI:29105"/>
        <label>2</label>
    </ligand>
</feature>
<feature type="binding site" evidence="7">
    <location>
        <position position="552"/>
    </location>
    <ligand>
        <name>Mg(2+)</name>
        <dbReference type="ChEBI" id="CHEBI:18420"/>
    </ligand>
</feature>
<dbReference type="InterPro" id="IPR044893">
    <property type="entry name" value="RNA_pol_Rpb1_clamp_domain"/>
</dbReference>
<gene>
    <name evidence="7 11" type="primary">rpoC</name>
    <name evidence="11" type="ORF">CVU83_02220</name>
</gene>
<feature type="binding site" evidence="7">
    <location>
        <position position="63"/>
    </location>
    <ligand>
        <name>Zn(2+)</name>
        <dbReference type="ChEBI" id="CHEBI:29105"/>
        <label>1</label>
    </ligand>
</feature>
<sequence length="1345" mass="150980">MLNPIKTSDFDAIRLKLASPEEILSWSHGEVIRPETINYRTQKPEKDGLFCEKIFGPTKDWECACGKYKKIRYKGIVCDKCGVEVTRSVVRRERMGHISMQIPCTHIWFLRGISSKIGLLLNLGIQSLEKVIYFASFIVTDVDEGLKETTLEQIKSEHKSKRKSIENDFAQQVKRLQEKGEVKPKSKEEKALEKAEKIEKGEKVEKAEKSEEHVTLKDLTRERDEKIENLEEDFAQVTKELKELKPLLILSEHQYQNLSLKFGHIFEAGIGAEAIRRLLERIDLTKSIDKIEEKLEGAVDSKRDKLVKRLKLLKSFRNNNLRPEWMILTTLPVVPPDLRPMVALDGGRFAASDLNDLYRRVINRNNRLKQLIDLNAPEVICRNEKRMLQEAVDALIDNSARHTKTVTASTGQKRQLKSLADGLKGKQGRFRQNLLGKRVDYSGRSVIVVNPKLNLDQCGLPKIMALELFKPFIISQLIKREIVHNVRSASRYIEAGHDEVWDILEETVKEAYVLLNRAPTLHRLGIQAFKPILIEGKAIQIHPLVCTAFNADFDGDQMAVHVPLTKEAKHEAATLMLSSHNLLKPATGDPIVAPGQDIVWGTYYITLEDPKMKNIPDKDLQHFYDDSDALLAYDNGYAKLHEPVVIKLNGERIRTTIGRMIFNLILPEKLRYINEVVGKGKLKDLIRDSLRLYTEEETVKFIDNLKNKSFTFITKSGLSWGFGDLPSLPEKDRLIEEANKKVDIIQEQYEEGLLTESERLAKVIEEWTNTKDKVADVCKAGLADILPVYSMIDSGARGSWAQPVQILGMKGLVTSPSGAIIELPVKGNFKEGFGVLEYFISTHGVRKGLSDTALRTANAGYLTRRLIDVAQDVIVTEDDCGDKKGVTYNRVEADKTGEDFYKKITGRYLATDVDDEKGKAIYKSGDLITEEVAKDLKQKNVGILKLRSALSCHLHKGVCAKCYGWDLAYNREVKLGSAVGIIAAQSIGEPGTQLTMRTFHAGGVAGQDDITQGLPRVEEIFEARSPKKKALISDVSGSVKIDFAQKTIKDQDGKDIIVPNPQAKILSIVYRGKEAEKYYFSEKINEMKLATGMTAKDKKKLIVEVLVKDGDKVSKGTELFKVAAETVKAKNGGVIAVNDKYVSVAKEVDKVKEYSILKGTMLMVKDGDAVEKGTQLTEGSLDLRELYKLKGELETQKYIIREIQYVYSSQGQPLNDKHIEVIARQMFSRFLIKDPGDTAMLPGETVEAEVFEHANLTVKVPAKGDRLLMGITKASLTTDSFLSAASFQETPRVLIEAAVNGKIDFLEGLKENVIIGCLIPAGTGYKGKKVRDVYEPIQAQEEKKK</sequence>
<dbReference type="Gene3D" id="1.10.150.390">
    <property type="match status" value="1"/>
</dbReference>
<dbReference type="Pfam" id="PF00623">
    <property type="entry name" value="RNA_pol_Rpb1_2"/>
    <property type="match status" value="1"/>
</dbReference>
<dbReference type="InterPro" id="IPR042102">
    <property type="entry name" value="RNA_pol_Rpb1_3_sf"/>
</dbReference>
<dbReference type="InterPro" id="IPR007083">
    <property type="entry name" value="RNA_pol_Rpb1_4"/>
</dbReference>
<keyword evidence="4 7" id="KW-0479">Metal-binding</keyword>
<keyword evidence="2 7" id="KW-0808">Transferase</keyword>
<dbReference type="GO" id="GO:0000287">
    <property type="term" value="F:magnesium ion binding"/>
    <property type="evidence" value="ECO:0007669"/>
    <property type="project" value="UniProtKB-UniRule"/>
</dbReference>
<dbReference type="InterPro" id="IPR045867">
    <property type="entry name" value="DNA-dir_RpoC_beta_prime"/>
</dbReference>
<dbReference type="EMBL" id="PHAH01000025">
    <property type="protein sequence ID" value="PKM88072.1"/>
    <property type="molecule type" value="Genomic_DNA"/>
</dbReference>
<dbReference type="Pfam" id="PF05000">
    <property type="entry name" value="RNA_pol_Rpb1_4"/>
    <property type="match status" value="1"/>
</dbReference>
<keyword evidence="3 7" id="KW-0548">Nucleotidyltransferase</keyword>
<evidence type="ECO:0000256" key="4">
    <source>
        <dbReference type="ARBA" id="ARBA00022723"/>
    </source>
</evidence>
<evidence type="ECO:0000256" key="2">
    <source>
        <dbReference type="ARBA" id="ARBA00022679"/>
    </source>
</evidence>
<accession>A0A2N2E061</accession>
<dbReference type="Proteomes" id="UP000233325">
    <property type="component" value="Unassembled WGS sequence"/>
</dbReference>
<dbReference type="Pfam" id="PF04983">
    <property type="entry name" value="RNA_pol_Rpb1_3"/>
    <property type="match status" value="1"/>
</dbReference>
<dbReference type="NCBIfam" id="TIGR02386">
    <property type="entry name" value="rpoC_TIGR"/>
    <property type="match status" value="1"/>
</dbReference>
<dbReference type="Gene3D" id="4.10.860.120">
    <property type="entry name" value="RNA polymerase II, clamp domain"/>
    <property type="match status" value="1"/>
</dbReference>
<evidence type="ECO:0000313" key="12">
    <source>
        <dbReference type="Proteomes" id="UP000233325"/>
    </source>
</evidence>
<dbReference type="Pfam" id="PF04997">
    <property type="entry name" value="RNA_pol_Rpb1_1"/>
    <property type="match status" value="1"/>
</dbReference>
<dbReference type="Gene3D" id="1.10.1790.20">
    <property type="match status" value="1"/>
</dbReference>
<dbReference type="Pfam" id="PF04998">
    <property type="entry name" value="RNA_pol_Rpb1_5"/>
    <property type="match status" value="1"/>
</dbReference>
<keyword evidence="7" id="KW-0862">Zinc</keyword>
<dbReference type="GO" id="GO:0008270">
    <property type="term" value="F:zinc ion binding"/>
    <property type="evidence" value="ECO:0007669"/>
    <property type="project" value="UniProtKB-UniRule"/>
</dbReference>
<dbReference type="Gene3D" id="1.10.132.30">
    <property type="match status" value="1"/>
</dbReference>
<dbReference type="EC" id="2.7.7.6" evidence="7"/>
<dbReference type="SUPFAM" id="SSF64484">
    <property type="entry name" value="beta and beta-prime subunits of DNA dependent RNA-polymerase"/>
    <property type="match status" value="1"/>
</dbReference>
<evidence type="ECO:0000256" key="3">
    <source>
        <dbReference type="ARBA" id="ARBA00022695"/>
    </source>
</evidence>
<dbReference type="Gene3D" id="1.10.40.90">
    <property type="match status" value="1"/>
</dbReference>
<protein>
    <recommendedName>
        <fullName evidence="7">DNA-directed RNA polymerase subunit beta'</fullName>
        <shortName evidence="7">RNAP subunit beta'</shortName>
        <ecNumber evidence="7">2.7.7.6</ecNumber>
    </recommendedName>
    <alternativeName>
        <fullName evidence="7">RNA polymerase subunit beta'</fullName>
    </alternativeName>
    <alternativeName>
        <fullName evidence="7">Transcriptase subunit beta'</fullName>
    </alternativeName>
</protein>
<dbReference type="InterPro" id="IPR006592">
    <property type="entry name" value="RNA_pol_N"/>
</dbReference>
<comment type="similarity">
    <text evidence="7 8">Belongs to the RNA polymerase beta' chain family.</text>
</comment>
<organism evidence="11 12">
    <name type="scientific">Candidatus Falkowbacteria bacterium HGW-Falkowbacteria-2</name>
    <dbReference type="NCBI Taxonomy" id="2013769"/>
    <lineage>
        <taxon>Bacteria</taxon>
        <taxon>Candidatus Falkowiibacteriota</taxon>
    </lineage>
</organism>
<dbReference type="InterPro" id="IPR038120">
    <property type="entry name" value="Rpb1_funnel_sf"/>
</dbReference>
<keyword evidence="9" id="KW-0175">Coiled coil</keyword>
<dbReference type="GO" id="GO:0000428">
    <property type="term" value="C:DNA-directed RNA polymerase complex"/>
    <property type="evidence" value="ECO:0007669"/>
    <property type="project" value="UniProtKB-KW"/>
</dbReference>
<dbReference type="InterPro" id="IPR007066">
    <property type="entry name" value="RNA_pol_Rpb1_3"/>
</dbReference>
<evidence type="ECO:0000313" key="11">
    <source>
        <dbReference type="EMBL" id="PKM88072.1"/>
    </source>
</evidence>
<evidence type="ECO:0000256" key="7">
    <source>
        <dbReference type="HAMAP-Rule" id="MF_01322"/>
    </source>
</evidence>
<comment type="caution">
    <text evidence="11">The sequence shown here is derived from an EMBL/GenBank/DDBJ whole genome shotgun (WGS) entry which is preliminary data.</text>
</comment>
<keyword evidence="1 7" id="KW-0240">DNA-directed RNA polymerase</keyword>
<feature type="binding site" evidence="7">
    <location>
        <position position="880"/>
    </location>
    <ligand>
        <name>Zn(2+)</name>
        <dbReference type="ChEBI" id="CHEBI:29105"/>
        <label>2</label>
    </ligand>
</feature>
<dbReference type="PANTHER" id="PTHR19376:SF54">
    <property type="entry name" value="DNA-DIRECTED RNA POLYMERASE SUBUNIT BETA"/>
    <property type="match status" value="1"/>
</dbReference>
<comment type="function">
    <text evidence="7 8">DNA-dependent RNA polymerase catalyzes the transcription of DNA into RNA using the four ribonucleoside triphosphates as substrates.</text>
</comment>
<evidence type="ECO:0000256" key="5">
    <source>
        <dbReference type="ARBA" id="ARBA00023163"/>
    </source>
</evidence>
<comment type="catalytic activity">
    <reaction evidence="6 7 8">
        <text>RNA(n) + a ribonucleoside 5'-triphosphate = RNA(n+1) + diphosphate</text>
        <dbReference type="Rhea" id="RHEA:21248"/>
        <dbReference type="Rhea" id="RHEA-COMP:14527"/>
        <dbReference type="Rhea" id="RHEA-COMP:17342"/>
        <dbReference type="ChEBI" id="CHEBI:33019"/>
        <dbReference type="ChEBI" id="CHEBI:61557"/>
        <dbReference type="ChEBI" id="CHEBI:140395"/>
        <dbReference type="EC" id="2.7.7.6"/>
    </reaction>
</comment>
<dbReference type="Gene3D" id="1.10.274.100">
    <property type="entry name" value="RNA polymerase Rpb1, domain 3"/>
    <property type="match status" value="2"/>
</dbReference>
<feature type="binding site" evidence="7">
    <location>
        <position position="65"/>
    </location>
    <ligand>
        <name>Zn(2+)</name>
        <dbReference type="ChEBI" id="CHEBI:29105"/>
        <label>1</label>
    </ligand>
</feature>
<dbReference type="GO" id="GO:0003677">
    <property type="term" value="F:DNA binding"/>
    <property type="evidence" value="ECO:0007669"/>
    <property type="project" value="UniProtKB-UniRule"/>
</dbReference>
<dbReference type="InterPro" id="IPR012754">
    <property type="entry name" value="DNA-dir_RpoC_beta_prime_bact"/>
</dbReference>
<feature type="domain" description="RNA polymerase N-terminal" evidence="10">
    <location>
        <begin position="324"/>
        <end position="606"/>
    </location>
</feature>
<feature type="binding site" evidence="7">
    <location>
        <position position="554"/>
    </location>
    <ligand>
        <name>Mg(2+)</name>
        <dbReference type="ChEBI" id="CHEBI:18420"/>
    </ligand>
</feature>
<comment type="subunit">
    <text evidence="7">The RNAP catalytic core consists of 2 alpha, 1 beta, 1 beta' and 1 omega subunit. When a sigma factor is associated with the core the holoenzyme is formed, which can initiate transcription.</text>
</comment>
<dbReference type="SMART" id="SM00663">
    <property type="entry name" value="RPOLA_N"/>
    <property type="match status" value="1"/>
</dbReference>
<evidence type="ECO:0000259" key="10">
    <source>
        <dbReference type="SMART" id="SM00663"/>
    </source>
</evidence>
<feature type="binding site" evidence="7">
    <location>
        <position position="78"/>
    </location>
    <ligand>
        <name>Zn(2+)</name>
        <dbReference type="ChEBI" id="CHEBI:29105"/>
        <label>1</label>
    </ligand>
</feature>
<keyword evidence="5 7" id="KW-0804">Transcription</keyword>
<feature type="coiled-coil region" evidence="9">
    <location>
        <begin position="216"/>
        <end position="247"/>
    </location>
</feature>
<dbReference type="InterPro" id="IPR007081">
    <property type="entry name" value="RNA_pol_Rpb1_5"/>
</dbReference>
<dbReference type="HAMAP" id="MF_01322">
    <property type="entry name" value="RNApol_bact_RpoC"/>
    <property type="match status" value="1"/>
</dbReference>